<sequence length="300" mass="33804">MQDPRKLLAEDEIVSTLQPTIIEVDDTNLRRLSARPGLRKYLAQIWQRRHFIWAEARNKAFSRGRDMYLGRAWVVLQPILDSAVYILVFGVVLKISKSIDYFIGYLVIGVIFFGFITRGINSGAGLIQSSKGMISSFSFPKAALPLSLTVKQLLDNVAPAIVGLLIAFLYHGLVPSFAVLAVPIIFLMIHLFTLGAMLIVARVTAFIPDLKALVSTFTQGLFFVSGVFFDIHRFDSNETIQSIMLANPAYQFLTAVREATIYQTVPPLGRWLYLVVWTLGLLIIGLIFFWEAEERYSHVR</sequence>
<evidence type="ECO:0000256" key="3">
    <source>
        <dbReference type="ARBA" id="ARBA00022448"/>
    </source>
</evidence>
<comment type="similarity">
    <text evidence="2 9">Belongs to the ABC-2 integral membrane protein family.</text>
</comment>
<dbReference type="InterPro" id="IPR013525">
    <property type="entry name" value="ABC2_TM"/>
</dbReference>
<evidence type="ECO:0000256" key="5">
    <source>
        <dbReference type="ARBA" id="ARBA00022519"/>
    </source>
</evidence>
<feature type="transmembrane region" description="Helical" evidence="9">
    <location>
        <begin position="72"/>
        <end position="95"/>
    </location>
</feature>
<evidence type="ECO:0000256" key="6">
    <source>
        <dbReference type="ARBA" id="ARBA00022692"/>
    </source>
</evidence>
<dbReference type="PANTHER" id="PTHR30413">
    <property type="entry name" value="INNER MEMBRANE TRANSPORT PERMEASE"/>
    <property type="match status" value="1"/>
</dbReference>
<keyword evidence="5" id="KW-0997">Cell inner membrane</keyword>
<keyword evidence="12" id="KW-1185">Reference proteome</keyword>
<dbReference type="GO" id="GO:0140359">
    <property type="term" value="F:ABC-type transporter activity"/>
    <property type="evidence" value="ECO:0007669"/>
    <property type="project" value="InterPro"/>
</dbReference>
<gene>
    <name evidence="11" type="ORF">AK829_00865</name>
</gene>
<keyword evidence="8 9" id="KW-0472">Membrane</keyword>
<feature type="transmembrane region" description="Helical" evidence="9">
    <location>
        <begin position="153"/>
        <end position="171"/>
    </location>
</feature>
<evidence type="ECO:0000256" key="7">
    <source>
        <dbReference type="ARBA" id="ARBA00022989"/>
    </source>
</evidence>
<name>A0A0K1R984_9CORY</name>
<dbReference type="STRING" id="156976.AK829_00865"/>
<evidence type="ECO:0000256" key="1">
    <source>
        <dbReference type="ARBA" id="ARBA00004429"/>
    </source>
</evidence>
<feature type="transmembrane region" description="Helical" evidence="9">
    <location>
        <begin position="177"/>
        <end position="200"/>
    </location>
</feature>
<evidence type="ECO:0000256" key="8">
    <source>
        <dbReference type="ARBA" id="ARBA00023136"/>
    </source>
</evidence>
<dbReference type="EMBL" id="CP012342">
    <property type="protein sequence ID" value="AKV57963.1"/>
    <property type="molecule type" value="Genomic_DNA"/>
</dbReference>
<dbReference type="PATRIC" id="fig|156976.3.peg.166"/>
<feature type="transmembrane region" description="Helical" evidence="9">
    <location>
        <begin position="101"/>
        <end position="121"/>
    </location>
</feature>
<dbReference type="InterPro" id="IPR047817">
    <property type="entry name" value="ABC2_TM_bact-type"/>
</dbReference>
<evidence type="ECO:0000256" key="4">
    <source>
        <dbReference type="ARBA" id="ARBA00022475"/>
    </source>
</evidence>
<dbReference type="GO" id="GO:0005886">
    <property type="term" value="C:plasma membrane"/>
    <property type="evidence" value="ECO:0007669"/>
    <property type="project" value="UniProtKB-SubCell"/>
</dbReference>
<dbReference type="Pfam" id="PF01061">
    <property type="entry name" value="ABC2_membrane"/>
    <property type="match status" value="1"/>
</dbReference>
<keyword evidence="3 9" id="KW-0813">Transport</keyword>
<dbReference type="KEGG" id="crie:AK829_00865"/>
<evidence type="ECO:0000313" key="12">
    <source>
        <dbReference type="Proteomes" id="UP000060016"/>
    </source>
</evidence>
<evidence type="ECO:0000259" key="10">
    <source>
        <dbReference type="PROSITE" id="PS51012"/>
    </source>
</evidence>
<keyword evidence="4 9" id="KW-1003">Cell membrane</keyword>
<reference evidence="11 12" key="1">
    <citation type="submission" date="2015-08" db="EMBL/GenBank/DDBJ databases">
        <authorList>
            <person name="Babu N.S."/>
            <person name="Beckwith C.J."/>
            <person name="Beseler K.G."/>
            <person name="Brison A."/>
            <person name="Carone J.V."/>
            <person name="Caskin T.P."/>
            <person name="Diamond M."/>
            <person name="Durham M.E."/>
            <person name="Foxe J.M."/>
            <person name="Go M."/>
            <person name="Henderson B.A."/>
            <person name="Jones I.B."/>
            <person name="McGettigan J.A."/>
            <person name="Micheletti S.J."/>
            <person name="Nasrallah M.E."/>
            <person name="Ortiz D."/>
            <person name="Piller C.R."/>
            <person name="Privatt S.R."/>
            <person name="Schneider S.L."/>
            <person name="Sharp S."/>
            <person name="Smith T.C."/>
            <person name="Stanton J.D."/>
            <person name="Ullery H.E."/>
            <person name="Wilson R.J."/>
            <person name="Serrano M.G."/>
            <person name="Buck G."/>
            <person name="Lee V."/>
            <person name="Wang Y."/>
            <person name="Carvalho R."/>
            <person name="Voegtly L."/>
            <person name="Shi R."/>
            <person name="Duckworth R."/>
            <person name="Johnson A."/>
            <person name="Loviza R."/>
            <person name="Walstead R."/>
            <person name="Shah Z."/>
            <person name="Kiflezghi M."/>
            <person name="Wade K."/>
            <person name="Ball S.L."/>
            <person name="Bradley K.W."/>
            <person name="Asai D.J."/>
            <person name="Bowman C.A."/>
            <person name="Russell D.A."/>
            <person name="Pope W.H."/>
            <person name="Jacobs-Sera D."/>
            <person name="Hendrix R.W."/>
            <person name="Hatfull G.F."/>
        </authorList>
    </citation>
    <scope>NUCLEOTIDE SEQUENCE [LARGE SCALE GENOMIC DNA]</scope>
    <source>
        <strain evidence="11 12">PUDD_83A45</strain>
    </source>
</reference>
<dbReference type="AlphaFoldDB" id="A0A0K1R984"/>
<protein>
    <recommendedName>
        <fullName evidence="9">Transport permease protein</fullName>
    </recommendedName>
</protein>
<feature type="domain" description="ABC transmembrane type-2" evidence="10">
    <location>
        <begin position="69"/>
        <end position="292"/>
    </location>
</feature>
<feature type="transmembrane region" description="Helical" evidence="9">
    <location>
        <begin position="271"/>
        <end position="290"/>
    </location>
</feature>
<organism evidence="11 12">
    <name type="scientific">Corynebacterium riegelii</name>
    <dbReference type="NCBI Taxonomy" id="156976"/>
    <lineage>
        <taxon>Bacteria</taxon>
        <taxon>Bacillati</taxon>
        <taxon>Actinomycetota</taxon>
        <taxon>Actinomycetes</taxon>
        <taxon>Mycobacteriales</taxon>
        <taxon>Corynebacteriaceae</taxon>
        <taxon>Corynebacterium</taxon>
    </lineage>
</organism>
<evidence type="ECO:0000256" key="2">
    <source>
        <dbReference type="ARBA" id="ARBA00007783"/>
    </source>
</evidence>
<accession>A0A0K1R984</accession>
<dbReference type="GO" id="GO:0015920">
    <property type="term" value="P:lipopolysaccharide transport"/>
    <property type="evidence" value="ECO:0007669"/>
    <property type="project" value="TreeGrafter"/>
</dbReference>
<evidence type="ECO:0000256" key="9">
    <source>
        <dbReference type="RuleBase" id="RU361157"/>
    </source>
</evidence>
<dbReference type="Proteomes" id="UP000060016">
    <property type="component" value="Chromosome"/>
</dbReference>
<feature type="transmembrane region" description="Helical" evidence="9">
    <location>
        <begin position="212"/>
        <end position="229"/>
    </location>
</feature>
<proteinExistence type="inferred from homology"/>
<keyword evidence="6 9" id="KW-0812">Transmembrane</keyword>
<dbReference type="PANTHER" id="PTHR30413:SF8">
    <property type="entry name" value="TRANSPORT PERMEASE PROTEIN"/>
    <property type="match status" value="1"/>
</dbReference>
<comment type="subcellular location">
    <subcellularLocation>
        <location evidence="1">Cell inner membrane</location>
        <topology evidence="1">Multi-pass membrane protein</topology>
    </subcellularLocation>
    <subcellularLocation>
        <location evidence="9">Cell membrane</location>
        <topology evidence="9">Multi-pass membrane protein</topology>
    </subcellularLocation>
</comment>
<keyword evidence="7 9" id="KW-1133">Transmembrane helix</keyword>
<evidence type="ECO:0000313" key="11">
    <source>
        <dbReference type="EMBL" id="AKV57963.1"/>
    </source>
</evidence>
<dbReference type="PROSITE" id="PS51012">
    <property type="entry name" value="ABC_TM2"/>
    <property type="match status" value="1"/>
</dbReference>